<reference evidence="4" key="1">
    <citation type="journal article" date="2019" name="Sci. Rep.">
        <title>Draft genome of Tanacetum cinerariifolium, the natural source of mosquito coil.</title>
        <authorList>
            <person name="Yamashiro T."/>
            <person name="Shiraishi A."/>
            <person name="Satake H."/>
            <person name="Nakayama K."/>
        </authorList>
    </citation>
    <scope>NUCLEOTIDE SEQUENCE</scope>
</reference>
<gene>
    <name evidence="4" type="ORF">Tci_029808</name>
</gene>
<feature type="region of interest" description="Disordered" evidence="2">
    <location>
        <begin position="1016"/>
        <end position="1036"/>
    </location>
</feature>
<dbReference type="InterPro" id="IPR013103">
    <property type="entry name" value="RVT_2"/>
</dbReference>
<dbReference type="InterPro" id="IPR036397">
    <property type="entry name" value="RNaseH_sf"/>
</dbReference>
<feature type="domain" description="Reverse transcriptase Ty1/copia-type" evidence="3">
    <location>
        <begin position="611"/>
        <end position="664"/>
    </location>
</feature>
<evidence type="ECO:0000313" key="4">
    <source>
        <dbReference type="EMBL" id="GEU57830.1"/>
    </source>
</evidence>
<dbReference type="SUPFAM" id="SSF57756">
    <property type="entry name" value="Retrovirus zinc finger-like domains"/>
    <property type="match status" value="1"/>
</dbReference>
<dbReference type="InterPro" id="IPR012337">
    <property type="entry name" value="RNaseH-like_sf"/>
</dbReference>
<dbReference type="Pfam" id="PF07727">
    <property type="entry name" value="RVT_2"/>
    <property type="match status" value="1"/>
</dbReference>
<dbReference type="GO" id="GO:0008270">
    <property type="term" value="F:zinc ion binding"/>
    <property type="evidence" value="ECO:0007669"/>
    <property type="project" value="InterPro"/>
</dbReference>
<dbReference type="InterPro" id="IPR036875">
    <property type="entry name" value="Znf_CCHC_sf"/>
</dbReference>
<feature type="compositionally biased region" description="Polar residues" evidence="2">
    <location>
        <begin position="926"/>
        <end position="935"/>
    </location>
</feature>
<proteinExistence type="predicted"/>
<feature type="compositionally biased region" description="Basic and acidic residues" evidence="2">
    <location>
        <begin position="371"/>
        <end position="386"/>
    </location>
</feature>
<organism evidence="4">
    <name type="scientific">Tanacetum cinerariifolium</name>
    <name type="common">Dalmatian daisy</name>
    <name type="synonym">Chrysanthemum cinerariifolium</name>
    <dbReference type="NCBI Taxonomy" id="118510"/>
    <lineage>
        <taxon>Eukaryota</taxon>
        <taxon>Viridiplantae</taxon>
        <taxon>Streptophyta</taxon>
        <taxon>Embryophyta</taxon>
        <taxon>Tracheophyta</taxon>
        <taxon>Spermatophyta</taxon>
        <taxon>Magnoliopsida</taxon>
        <taxon>eudicotyledons</taxon>
        <taxon>Gunneridae</taxon>
        <taxon>Pentapetalae</taxon>
        <taxon>asterids</taxon>
        <taxon>campanulids</taxon>
        <taxon>Asterales</taxon>
        <taxon>Asteraceae</taxon>
        <taxon>Asteroideae</taxon>
        <taxon>Anthemideae</taxon>
        <taxon>Anthemidinae</taxon>
        <taxon>Tanacetum</taxon>
    </lineage>
</organism>
<dbReference type="Gene3D" id="3.30.420.10">
    <property type="entry name" value="Ribonuclease H-like superfamily/Ribonuclease H"/>
    <property type="match status" value="1"/>
</dbReference>
<evidence type="ECO:0000259" key="3">
    <source>
        <dbReference type="Pfam" id="PF07727"/>
    </source>
</evidence>
<accession>A0A6L2L9H8</accession>
<feature type="region of interest" description="Disordered" evidence="2">
    <location>
        <begin position="912"/>
        <end position="935"/>
    </location>
</feature>
<protein>
    <recommendedName>
        <fullName evidence="3">Reverse transcriptase Ty1/copia-type domain-containing protein</fullName>
    </recommendedName>
</protein>
<sequence>MAFISSAKHNMGNDEVNTASVYTASSNVPTANVNIPTVSISQETPCAYIASQSNGSQIKFEDINQIDEDDMEDMDIKWNMALLSMRADKFWKKTRKKISIQGSYVAGFDKSKVECFNCHKMGYFARECRAPKNQDRGWRDNYKQGSKAEEQTPKALMAIDGVGWDWSYMANNKEDHALVTDGEAPIEFALMANTSTESKVFDNSLCSKDCKKNNDSLNSKIIDLIDKLFDAENMIYHHKLALAQVESRLVEYKEREVKYIEKIRTLEYYHKSKKECIETLKKELETLKQENDVVDWKLTGLLTASKDLDNLIESQRSDKSKEECADNTVIDYSRPSHTVEISLEEDQNRNPSICKNIASPITPKPFVKFVKASDRQSKSKTDEKATPKKAQVKYAEQYRKPNKKPNEDMCLLGKEDAILPEKELSKLGIKREFSNARTPQQNGVAERRNRVLVNKAHNKTPYELFNGRTPAIGFLKPFGCQVMILNTLDNLVVNAGTNSTNFLSTKVDARQDVKKDVSSLRYIVLPNWVHEEHLESPSMETPIPTVSSPALTVYFTDSQEPSSETRLILKRVASQVETPSLDNILTLTNRYEDILEVTSNEDESNGVEADKVWSLVDCPKGVRPIGTKWVLKNKKDERGIVIRNKARLVAQGHTQEEGIDYDEMDVKSAFLYGIINEEVCQIFKYPHGQGESLGKGLHTANTFDLVWIWLGGDYGNVFLNSNLIMARLQFCDYHNMVAILEKSEHNIDFHPMVDFVAASPLRIETTKEGTQILATVDGVLRTVTESSLRRNLKLQDEEGISSLLDTELFENLTLMGYNISHNQKFTFQKGQFSHQWKFLIHTIMQCLSPKSTGFNEFSSNIATALVCLATNRTYNFLKMIFDGLVKKYVVNNPSFSGRIDPLFDTMLIQQGEGSRTPTEPHHTPSKEAQPSSHTYISSPSIPTVTFVPTMPIPTVILSETTPIRKYTRRARIPQSSTLPPIADEPASPVRDISQGEAYPTNPSFIADQDRATIAKSSTLPYDSAPRVTSPATEEGSMQQSFNELTALYNSLQRQHPELLAKFQAREVEINRLKERVKILEDKGGVIGDRSGDDTPIKGRMIDEEEVATERVSSDTEEVRLDEREVAAKRASKDTEEMATFLTTMDAATVLASGTAEVPNRSRSIPTTGPPTAEVPTGSDVVPTTSPVFATTTVVTPYRRRKGKEVLIARDAEIARIHAEEEIQSMIDGLDSNNETVAKYLEEYRQFSSELPTERRIEMISDLVKYQDNYTKGMTFEEVEAKFNSVCKQMEDFIPMGSKEEAKRIKRKRINLEQESAKKQKSSEVITKEGKSPEEVTEEKIKEMMQLVPIEEVYVEITRLGGSSASYQFFTDLLKHLDRDDLNQLWSLVKETLSKRPDTSDKEMKLWVALSRLYEPNVEDQLWTHTRNFMHALAEWKLYDKCRVSTDLIGQRHFHACGEGLPLRNGLALVMISYKLQVENYSHMADDLGRIVGNKMHKAFPLPAIKFPLPEKFPTASEDGSHCQKKRDATARKIALLSMSRRNCQSKMAVTLKYSCYCIDGIHVDGASWSIDVDTSESAISAALSAAATGTEETTIVRGLKYSSNMG</sequence>
<feature type="region of interest" description="Disordered" evidence="2">
    <location>
        <begin position="1154"/>
        <end position="1179"/>
    </location>
</feature>
<feature type="region of interest" description="Disordered" evidence="2">
    <location>
        <begin position="371"/>
        <end position="393"/>
    </location>
</feature>
<evidence type="ECO:0000256" key="1">
    <source>
        <dbReference type="SAM" id="Coils"/>
    </source>
</evidence>
<dbReference type="SUPFAM" id="SSF53098">
    <property type="entry name" value="Ribonuclease H-like"/>
    <property type="match status" value="1"/>
</dbReference>
<keyword evidence="1" id="KW-0175">Coiled coil</keyword>
<evidence type="ECO:0000256" key="2">
    <source>
        <dbReference type="SAM" id="MobiDB-lite"/>
    </source>
</evidence>
<feature type="coiled-coil region" evidence="1">
    <location>
        <begin position="242"/>
        <end position="297"/>
    </location>
</feature>
<dbReference type="EMBL" id="BKCJ010003899">
    <property type="protein sequence ID" value="GEU57830.1"/>
    <property type="molecule type" value="Genomic_DNA"/>
</dbReference>
<dbReference type="GO" id="GO:0003676">
    <property type="term" value="F:nucleic acid binding"/>
    <property type="evidence" value="ECO:0007669"/>
    <property type="project" value="InterPro"/>
</dbReference>
<name>A0A6L2L9H8_TANCI</name>
<comment type="caution">
    <text evidence="4">The sequence shown here is derived from an EMBL/GenBank/DDBJ whole genome shotgun (WGS) entry which is preliminary data.</text>
</comment>